<keyword evidence="4 8" id="KW-0812">Transmembrane</keyword>
<feature type="transmembrane region" description="Helical" evidence="8">
    <location>
        <begin position="123"/>
        <end position="142"/>
    </location>
</feature>
<evidence type="ECO:0000259" key="9">
    <source>
        <dbReference type="Pfam" id="PF00884"/>
    </source>
</evidence>
<dbReference type="InterPro" id="IPR000917">
    <property type="entry name" value="Sulfatase_N"/>
</dbReference>
<keyword evidence="6 8" id="KW-0472">Membrane</keyword>
<keyword evidence="2" id="KW-1003">Cell membrane</keyword>
<sequence length="532" mass="58364">MSIFSRLRPGPFSRRNIWCWAFALILSSAFSLALPAAMGYSHSGDMPWKSLDPVNFLAPVLALLILSQHWLTRRLIAIPAVAVAALYFPAGMLYGRPNILISVALLQTNPAEAAEFASNTPPWLFLGTAGMLVLGLAAIRACRNLQLRAAPVCCCAIALAAAVLIQIYGRGRDLDSIQAAGFARDLAVSAWSGAQELRDEASAPEPSWADVTAKPRFQDYVLVIGESQRRDYASVYGYPLDTTPFLRKSPGIFFSHFVAPGGNTGISLPRLLSLNKPGTDSFNSANNVLTLANSAGFDTWWLSNQGRGGAYDNPIAQIGVRAKHTAWLKGNYADPNVDDFELLPKLREALDSPADGPRLFVLHLMGSHPTFCTRLSGRAVEWDVGDPSMSCYLTTYRMMDEMIEKIVGMLGSRGRTWSLLYFADHGLSMQPKPGTETGRELEHGYDAKQNYDVPLFSISSTSTTHEVNPAARSGFRMLQGLAQWLGISTSTFPADPEADFWGRRDDSRVRVFGNRDYGKLKDDPAVIYELKK</sequence>
<evidence type="ECO:0000313" key="10">
    <source>
        <dbReference type="EMBL" id="MDL2059097.1"/>
    </source>
</evidence>
<dbReference type="CDD" id="cd16017">
    <property type="entry name" value="LptA"/>
    <property type="match status" value="1"/>
</dbReference>
<reference evidence="10" key="1">
    <citation type="submission" date="2023-03" db="EMBL/GenBank/DDBJ databases">
        <title>Mesosutterella sp. nov. isolated from porcine feces.</title>
        <authorList>
            <person name="Yu S."/>
        </authorList>
    </citation>
    <scope>NUCLEOTIDE SEQUENCE</scope>
    <source>
        <strain evidence="10">AGMB02718</strain>
    </source>
</reference>
<dbReference type="Pfam" id="PF00884">
    <property type="entry name" value="Sulfatase"/>
    <property type="match status" value="1"/>
</dbReference>
<keyword evidence="5 8" id="KW-1133">Transmembrane helix</keyword>
<dbReference type="InterPro" id="IPR058130">
    <property type="entry name" value="PEA_transf_C"/>
</dbReference>
<dbReference type="SUPFAM" id="SSF53649">
    <property type="entry name" value="Alkaline phosphatase-like"/>
    <property type="match status" value="1"/>
</dbReference>
<name>A0ABT7IL45_9BURK</name>
<comment type="similarity">
    <text evidence="7">Belongs to the phosphoethanolamine transferase family.</text>
</comment>
<comment type="caution">
    <text evidence="10">The sequence shown here is derived from an EMBL/GenBank/DDBJ whole genome shotgun (WGS) entry which is preliminary data.</text>
</comment>
<dbReference type="GO" id="GO:0016740">
    <property type="term" value="F:transferase activity"/>
    <property type="evidence" value="ECO:0007669"/>
    <property type="project" value="UniProtKB-KW"/>
</dbReference>
<proteinExistence type="inferred from homology"/>
<dbReference type="PANTHER" id="PTHR30443">
    <property type="entry name" value="INNER MEMBRANE PROTEIN"/>
    <property type="match status" value="1"/>
</dbReference>
<dbReference type="InterPro" id="IPR017850">
    <property type="entry name" value="Alkaline_phosphatase_core_sf"/>
</dbReference>
<keyword evidence="11" id="KW-1185">Reference proteome</keyword>
<evidence type="ECO:0000256" key="4">
    <source>
        <dbReference type="ARBA" id="ARBA00022692"/>
    </source>
</evidence>
<dbReference type="Proteomes" id="UP001165481">
    <property type="component" value="Unassembled WGS sequence"/>
</dbReference>
<evidence type="ECO:0000256" key="2">
    <source>
        <dbReference type="ARBA" id="ARBA00022475"/>
    </source>
</evidence>
<dbReference type="Gene3D" id="3.40.720.10">
    <property type="entry name" value="Alkaline Phosphatase, subunit A"/>
    <property type="match status" value="1"/>
</dbReference>
<evidence type="ECO:0000256" key="6">
    <source>
        <dbReference type="ARBA" id="ARBA00023136"/>
    </source>
</evidence>
<evidence type="ECO:0000256" key="7">
    <source>
        <dbReference type="ARBA" id="ARBA00038481"/>
    </source>
</evidence>
<evidence type="ECO:0000256" key="1">
    <source>
        <dbReference type="ARBA" id="ARBA00004651"/>
    </source>
</evidence>
<evidence type="ECO:0000256" key="8">
    <source>
        <dbReference type="SAM" id="Phobius"/>
    </source>
</evidence>
<feature type="transmembrane region" description="Helical" evidence="8">
    <location>
        <begin position="76"/>
        <end position="95"/>
    </location>
</feature>
<organism evidence="10 11">
    <name type="scientific">Mesosutterella faecium</name>
    <dbReference type="NCBI Taxonomy" id="2925194"/>
    <lineage>
        <taxon>Bacteria</taxon>
        <taxon>Pseudomonadati</taxon>
        <taxon>Pseudomonadota</taxon>
        <taxon>Betaproteobacteria</taxon>
        <taxon>Burkholderiales</taxon>
        <taxon>Sutterellaceae</taxon>
        <taxon>Mesosutterella</taxon>
    </lineage>
</organism>
<evidence type="ECO:0000256" key="3">
    <source>
        <dbReference type="ARBA" id="ARBA00022679"/>
    </source>
</evidence>
<comment type="subcellular location">
    <subcellularLocation>
        <location evidence="1">Cell membrane</location>
        <topology evidence="1">Multi-pass membrane protein</topology>
    </subcellularLocation>
</comment>
<dbReference type="RefSeq" id="WP_243376936.1">
    <property type="nucleotide sequence ID" value="NZ_JAKZJU020000001.1"/>
</dbReference>
<evidence type="ECO:0000313" key="11">
    <source>
        <dbReference type="Proteomes" id="UP001165481"/>
    </source>
</evidence>
<feature type="transmembrane region" description="Helical" evidence="8">
    <location>
        <begin position="53"/>
        <end position="71"/>
    </location>
</feature>
<feature type="transmembrane region" description="Helical" evidence="8">
    <location>
        <begin position="149"/>
        <end position="169"/>
    </location>
</feature>
<feature type="domain" description="Sulfatase N-terminal" evidence="9">
    <location>
        <begin position="218"/>
        <end position="487"/>
    </location>
</feature>
<protein>
    <submittedName>
        <fullName evidence="10">Phosphoethanolamine transferase</fullName>
    </submittedName>
</protein>
<evidence type="ECO:0000256" key="5">
    <source>
        <dbReference type="ARBA" id="ARBA00022989"/>
    </source>
</evidence>
<dbReference type="PANTHER" id="PTHR30443:SF4">
    <property type="entry name" value="PHOSPHOETHANOLAMINE TRANSFERASE OPGE-RELATED"/>
    <property type="match status" value="1"/>
</dbReference>
<gene>
    <name evidence="10" type="ORF">MUN46_003955</name>
</gene>
<dbReference type="InterPro" id="IPR040423">
    <property type="entry name" value="PEA_transferase"/>
</dbReference>
<accession>A0ABT7IL45</accession>
<dbReference type="EMBL" id="JAKZJU020000001">
    <property type="protein sequence ID" value="MDL2059097.1"/>
    <property type="molecule type" value="Genomic_DNA"/>
</dbReference>
<keyword evidence="3 10" id="KW-0808">Transferase</keyword>